<organism evidence="1 2">
    <name type="scientific">Polypedilum vanderplanki</name>
    <name type="common">Sleeping chironomid midge</name>
    <dbReference type="NCBI Taxonomy" id="319348"/>
    <lineage>
        <taxon>Eukaryota</taxon>
        <taxon>Metazoa</taxon>
        <taxon>Ecdysozoa</taxon>
        <taxon>Arthropoda</taxon>
        <taxon>Hexapoda</taxon>
        <taxon>Insecta</taxon>
        <taxon>Pterygota</taxon>
        <taxon>Neoptera</taxon>
        <taxon>Endopterygota</taxon>
        <taxon>Diptera</taxon>
        <taxon>Nematocera</taxon>
        <taxon>Chironomoidea</taxon>
        <taxon>Chironomidae</taxon>
        <taxon>Chironominae</taxon>
        <taxon>Polypedilum</taxon>
        <taxon>Polypedilum</taxon>
    </lineage>
</organism>
<sequence length="141" mass="17437">MRKKILLIFTIFTIVTVTSATFNLEFFGFINPFVRSSSYNSRSNRSNFYSRLYNRLFNNNNYYRRYYPYYYYSRRQQSSIFNNGLSFFNFLNGYRTGYSVGSSRRNYYPDSWDDYYDYNGYNNNYYDSNSRPYYFNYNFYG</sequence>
<evidence type="ECO:0000313" key="2">
    <source>
        <dbReference type="Proteomes" id="UP001107558"/>
    </source>
</evidence>
<evidence type="ECO:0000313" key="1">
    <source>
        <dbReference type="EMBL" id="KAG5668109.1"/>
    </source>
</evidence>
<name>A0A9J6BEC8_POLVA</name>
<accession>A0A9J6BEC8</accession>
<proteinExistence type="predicted"/>
<keyword evidence="2" id="KW-1185">Reference proteome</keyword>
<comment type="caution">
    <text evidence="1">The sequence shown here is derived from an EMBL/GenBank/DDBJ whole genome shotgun (WGS) entry which is preliminary data.</text>
</comment>
<dbReference type="Proteomes" id="UP001107558">
    <property type="component" value="Chromosome 4"/>
</dbReference>
<gene>
    <name evidence="1" type="ORF">PVAND_016062</name>
</gene>
<reference evidence="1" key="1">
    <citation type="submission" date="2021-03" db="EMBL/GenBank/DDBJ databases">
        <title>Chromosome level genome of the anhydrobiotic midge Polypedilum vanderplanki.</title>
        <authorList>
            <person name="Yoshida Y."/>
            <person name="Kikawada T."/>
            <person name="Gusev O."/>
        </authorList>
    </citation>
    <scope>NUCLEOTIDE SEQUENCE</scope>
    <source>
        <strain evidence="1">NIAS01</strain>
        <tissue evidence="1">Whole body or cell culture</tissue>
    </source>
</reference>
<dbReference type="AlphaFoldDB" id="A0A9J6BEC8"/>
<protein>
    <submittedName>
        <fullName evidence="1">Uncharacterized protein</fullName>
    </submittedName>
</protein>
<dbReference type="EMBL" id="JADBJN010000004">
    <property type="protein sequence ID" value="KAG5668109.1"/>
    <property type="molecule type" value="Genomic_DNA"/>
</dbReference>